<protein>
    <submittedName>
        <fullName evidence="1">Uncharacterized protein</fullName>
    </submittedName>
</protein>
<gene>
    <name evidence="1" type="primary">69</name>
    <name evidence="1" type="ORF">SEA_ZARTROSA_69</name>
</gene>
<dbReference type="KEGG" id="vg:55813643"/>
<reference evidence="2" key="1">
    <citation type="submission" date="2019-07" db="EMBL/GenBank/DDBJ databases">
        <authorList>
            <person name="Bass S.L."/>
            <person name="Bonnelly G.N."/>
            <person name="Brown C.R."/>
            <person name="Gonzalez R.M."/>
            <person name="Howells E.K."/>
            <person name="Katz E."/>
            <person name="Kerns H.R."/>
            <person name="Klein G.C."/>
            <person name="Miklaszewski C.M."/>
            <person name="Otero L.A."/>
            <person name="Ouellette L.A."/>
            <person name="Prieto F.C."/>
            <person name="Robichaux K.C."/>
            <person name="Rodier Ao."/>
            <person name="Sadowski C.L."/>
            <person name="Showers K.M."/>
            <person name="Smallin M.T."/>
            <person name="Duffy Io."/>
            <person name="Hopson-Fernandes M.S."/>
            <person name="Pollenz R.S."/>
            <person name="Delesalle V.A."/>
            <person name="Garlena R.A."/>
            <person name="Russell D.A."/>
            <person name="Pope W.H."/>
            <person name="Jacobs-Sera D."/>
            <person name="Hatfull G.F."/>
        </authorList>
    </citation>
    <scope>NUCLEOTIDE SEQUENCE [LARGE SCALE GENOMIC DNA]</scope>
</reference>
<evidence type="ECO:0000313" key="1">
    <source>
        <dbReference type="EMBL" id="QED11181.1"/>
    </source>
</evidence>
<dbReference type="GeneID" id="55813643"/>
<evidence type="ECO:0000313" key="2">
    <source>
        <dbReference type="Proteomes" id="UP000321527"/>
    </source>
</evidence>
<keyword evidence="2" id="KW-1185">Reference proteome</keyword>
<organism evidence="1 2">
    <name type="scientific">Arthrobacter phage Zartrosa</name>
    <dbReference type="NCBI Taxonomy" id="2603257"/>
    <lineage>
        <taxon>Viruses</taxon>
        <taxon>Duplodnaviria</taxon>
        <taxon>Heunggongvirae</taxon>
        <taxon>Uroviricota</taxon>
        <taxon>Caudoviricetes</taxon>
        <taxon>Berryhillviridae</taxon>
        <taxon>Marthavirus</taxon>
        <taxon>Marthavirus zartrosa</taxon>
    </lineage>
</organism>
<dbReference type="RefSeq" id="YP_009884290.1">
    <property type="nucleotide sequence ID" value="NC_049468.1"/>
</dbReference>
<accession>A0A5B8WG34</accession>
<dbReference type="EMBL" id="MN183279">
    <property type="protein sequence ID" value="QED11181.1"/>
    <property type="molecule type" value="Genomic_DNA"/>
</dbReference>
<dbReference type="Proteomes" id="UP000321527">
    <property type="component" value="Genome"/>
</dbReference>
<name>A0A5B8WG34_9CAUD</name>
<sequence length="71" mass="8974">MSKRTVWSAEERYLPKFGRPITGWWRVFAWRPIWTVDRGWVWLRVVHRRRIHLLDYLDDGPRWWFQHAIDI</sequence>
<proteinExistence type="predicted"/>